<sequence length="79" mass="9545">MATESKVINEQTSLECEVCKNVVKIWRKRSRLKKPQHLKHMYCHQCKETTGHLELKGVDEIPSWIEQWQNEQYEKRGYQ</sequence>
<dbReference type="OrthoDB" id="20944at10239"/>
<dbReference type="Proteomes" id="UP000026901">
    <property type="component" value="Segment"/>
</dbReference>
<dbReference type="KEGG" id="vg:19525394"/>
<proteinExistence type="predicted"/>
<evidence type="ECO:0000313" key="2">
    <source>
        <dbReference type="Proteomes" id="UP000026901"/>
    </source>
</evidence>
<evidence type="ECO:0000313" key="1">
    <source>
        <dbReference type="EMBL" id="AHZ09777.1"/>
    </source>
</evidence>
<dbReference type="RefSeq" id="YP_009035574.1">
    <property type="nucleotide sequence ID" value="NC_024207.1"/>
</dbReference>
<organism evidence="1 2">
    <name type="scientific">Bacillus phage Evoli</name>
    <dbReference type="NCBI Taxonomy" id="1486658"/>
    <lineage>
        <taxon>Viruses</taxon>
        <taxon>Duplodnaviria</taxon>
        <taxon>Heunggongvirae</taxon>
        <taxon>Uroviricota</taxon>
        <taxon>Caudoviricetes</taxon>
        <taxon>Herelleviridae</taxon>
        <taxon>Bastillevirinae</taxon>
        <taxon>Bastillevirus</taxon>
        <taxon>Bastillevirus evoli</taxon>
    </lineage>
</organism>
<protein>
    <submittedName>
        <fullName evidence="1">Uncharacterized protein</fullName>
    </submittedName>
</protein>
<keyword evidence="2" id="KW-1185">Reference proteome</keyword>
<dbReference type="GeneID" id="19525394"/>
<dbReference type="EMBL" id="KJ489398">
    <property type="protein sequence ID" value="AHZ09777.1"/>
    <property type="molecule type" value="Genomic_DNA"/>
</dbReference>
<accession>A0A024B093</accession>
<reference evidence="2" key="1">
    <citation type="submission" date="2014-09" db="EMBL/GenBank/DDBJ databases">
        <authorList>
            <person name="Sauder A.B."/>
            <person name="McKenzie Q.R."/>
            <person name="Temple L.M."/>
            <person name="Alexis B.K."/>
            <person name="Al-Atrache Z."/>
            <person name="Lewis L.O."/>
            <person name="Loesser-Casey K.E."/>
            <person name="Mitchell K.J."/>
        </authorList>
    </citation>
    <scope>NUCLEOTIDE SEQUENCE [LARGE SCALE GENOMIC DNA]</scope>
</reference>
<name>A0A024B093_9CAUD</name>